<dbReference type="EMBL" id="QLLR01000017">
    <property type="protein sequence ID" value="RAJ28612.1"/>
    <property type="molecule type" value="Genomic_DNA"/>
</dbReference>
<dbReference type="RefSeq" id="WP_111634688.1">
    <property type="nucleotide sequence ID" value="NZ_QLLR01000017.1"/>
</dbReference>
<proteinExistence type="predicted"/>
<accession>A0A327SJE9</accession>
<dbReference type="AlphaFoldDB" id="A0A327SJE9"/>
<gene>
    <name evidence="1" type="ORF">LY11_03268</name>
</gene>
<name>A0A327SJE9_9SPHI</name>
<evidence type="ECO:0000313" key="1">
    <source>
        <dbReference type="EMBL" id="RAJ28612.1"/>
    </source>
</evidence>
<comment type="caution">
    <text evidence="1">The sequence shown here is derived from an EMBL/GenBank/DDBJ whole genome shotgun (WGS) entry which is preliminary data.</text>
</comment>
<dbReference type="OrthoDB" id="677448at2"/>
<organism evidence="1 2">
    <name type="scientific">Pedobacter cryoconitis</name>
    <dbReference type="NCBI Taxonomy" id="188932"/>
    <lineage>
        <taxon>Bacteria</taxon>
        <taxon>Pseudomonadati</taxon>
        <taxon>Bacteroidota</taxon>
        <taxon>Sphingobacteriia</taxon>
        <taxon>Sphingobacteriales</taxon>
        <taxon>Sphingobacteriaceae</taxon>
        <taxon>Pedobacter</taxon>
    </lineage>
</organism>
<dbReference type="Proteomes" id="UP000249754">
    <property type="component" value="Unassembled WGS sequence"/>
</dbReference>
<sequence>MKHDIEDNEWKQEAPYLASLEKENPFGVPQEYLNTLPELIHGAIYVNELKEAIPMSGFIVPDQYFNILQDSIFAEATGNGLQDLPKAEGFHIPDLYFQKLQANILAKTVASDFPTKAIEQDQHVQLVEADFFAKTIVNTASEKHEPKLIRLWHNDLVKYASAACFILVTAFGLYLNQQNYTTESRNADLVSEQTIYDLNEQDIIDHIEGNNVDVSNDNTANADLETYILNNYSQSDLSSAL</sequence>
<reference evidence="1 2" key="1">
    <citation type="submission" date="2018-06" db="EMBL/GenBank/DDBJ databases">
        <title>Genomic Encyclopedia of Archaeal and Bacterial Type Strains, Phase II (KMG-II): from individual species to whole genera.</title>
        <authorList>
            <person name="Goeker M."/>
        </authorList>
    </citation>
    <scope>NUCLEOTIDE SEQUENCE [LARGE SCALE GENOMIC DNA]</scope>
    <source>
        <strain evidence="1 2">DSM 14825</strain>
    </source>
</reference>
<protein>
    <submittedName>
        <fullName evidence="1">Uncharacterized protein</fullName>
    </submittedName>
</protein>
<evidence type="ECO:0000313" key="2">
    <source>
        <dbReference type="Proteomes" id="UP000249754"/>
    </source>
</evidence>